<dbReference type="InterPro" id="IPR011009">
    <property type="entry name" value="Kinase-like_dom_sf"/>
</dbReference>
<feature type="binding site" evidence="18">
    <location>
        <position position="55"/>
    </location>
    <ligand>
        <name>ATP</name>
        <dbReference type="ChEBI" id="CHEBI:30616"/>
    </ligand>
</feature>
<feature type="region of interest" description="Disordered" evidence="19">
    <location>
        <begin position="429"/>
        <end position="452"/>
    </location>
</feature>
<feature type="compositionally biased region" description="Basic and acidic residues" evidence="19">
    <location>
        <begin position="392"/>
        <end position="401"/>
    </location>
</feature>
<feature type="compositionally biased region" description="Basic and acidic residues" evidence="19">
    <location>
        <begin position="297"/>
        <end position="315"/>
    </location>
</feature>
<dbReference type="STRING" id="1169540.A0A0G4F7Y5"/>
<feature type="binding site" evidence="16">
    <location>
        <begin position="145"/>
        <end position="146"/>
    </location>
    <ligand>
        <name>ATP</name>
        <dbReference type="ChEBI" id="CHEBI:30616"/>
    </ligand>
</feature>
<keyword evidence="10" id="KW-0106">Calcium</keyword>
<dbReference type="FunFam" id="3.30.200.20:FF:000315">
    <property type="entry name" value="Calcium-dependent protein kinase 3"/>
    <property type="match status" value="1"/>
</dbReference>
<keyword evidence="5" id="KW-0808">Transferase</keyword>
<evidence type="ECO:0000256" key="15">
    <source>
        <dbReference type="PIRSR" id="PIRSR630616-1"/>
    </source>
</evidence>
<feature type="active site" description="Proton acceptor" evidence="15">
    <location>
        <position position="141"/>
    </location>
</feature>
<dbReference type="VEuPathDB" id="CryptoDB:Vbra_4205"/>
<dbReference type="InterPro" id="IPR000719">
    <property type="entry name" value="Prot_kinase_dom"/>
</dbReference>
<evidence type="ECO:0000256" key="12">
    <source>
        <dbReference type="ARBA" id="ARBA00024334"/>
    </source>
</evidence>
<dbReference type="PROSITE" id="PS50011">
    <property type="entry name" value="PROTEIN_KINASE_DOM"/>
    <property type="match status" value="1"/>
</dbReference>
<dbReference type="EMBL" id="CDMY01000386">
    <property type="protein sequence ID" value="CEM08786.1"/>
    <property type="molecule type" value="Genomic_DNA"/>
</dbReference>
<keyword evidence="7" id="KW-0677">Repeat</keyword>
<feature type="cross-link" description="Glycyl lysine isopeptide (Lys-Gly) (interchain with G-Cter in SUMO2)" evidence="17">
    <location>
        <position position="143"/>
    </location>
</feature>
<evidence type="ECO:0000256" key="19">
    <source>
        <dbReference type="SAM" id="MobiDB-lite"/>
    </source>
</evidence>
<dbReference type="OMA" id="VIRESHY"/>
<evidence type="ECO:0000256" key="11">
    <source>
        <dbReference type="ARBA" id="ARBA00022840"/>
    </source>
</evidence>
<feature type="compositionally biased region" description="Polar residues" evidence="19">
    <location>
        <begin position="380"/>
        <end position="391"/>
    </location>
</feature>
<evidence type="ECO:0000256" key="7">
    <source>
        <dbReference type="ARBA" id="ARBA00022737"/>
    </source>
</evidence>
<name>A0A0G4F7Y5_VITBC</name>
<feature type="compositionally biased region" description="Basic and acidic residues" evidence="19">
    <location>
        <begin position="433"/>
        <end position="443"/>
    </location>
</feature>
<feature type="region of interest" description="Disordered" evidence="19">
    <location>
        <begin position="297"/>
        <end position="352"/>
    </location>
</feature>
<evidence type="ECO:0000256" key="13">
    <source>
        <dbReference type="ARBA" id="ARBA00047899"/>
    </source>
</evidence>
<dbReference type="CDD" id="cd05117">
    <property type="entry name" value="STKc_CAMK"/>
    <property type="match status" value="1"/>
</dbReference>
<protein>
    <recommendedName>
        <fullName evidence="3">non-specific serine/threonine protein kinase</fullName>
        <ecNumber evidence="3">2.7.11.1</ecNumber>
    </recommendedName>
</protein>
<dbReference type="SUPFAM" id="SSF56112">
    <property type="entry name" value="Protein kinase-like (PK-like)"/>
    <property type="match status" value="1"/>
</dbReference>
<evidence type="ECO:0000313" key="21">
    <source>
        <dbReference type="EMBL" id="CEM08786.1"/>
    </source>
</evidence>
<comment type="similarity">
    <text evidence="12">Belongs to the protein kinase superfamily. Ser/Thr protein kinase family. CDPK subfamily.</text>
</comment>
<dbReference type="PhylomeDB" id="A0A0G4F7Y5"/>
<dbReference type="GO" id="GO:0046872">
    <property type="term" value="F:metal ion binding"/>
    <property type="evidence" value="ECO:0007669"/>
    <property type="project" value="UniProtKB-KW"/>
</dbReference>
<evidence type="ECO:0000259" key="20">
    <source>
        <dbReference type="PROSITE" id="PS50011"/>
    </source>
</evidence>
<evidence type="ECO:0000256" key="2">
    <source>
        <dbReference type="ARBA" id="ARBA00011245"/>
    </source>
</evidence>
<dbReference type="InterPro" id="IPR017441">
    <property type="entry name" value="Protein_kinase_ATP_BS"/>
</dbReference>
<dbReference type="Pfam" id="PF00069">
    <property type="entry name" value="Pkinase"/>
    <property type="match status" value="1"/>
</dbReference>
<keyword evidence="4" id="KW-0723">Serine/threonine-protein kinase</keyword>
<dbReference type="FunFam" id="1.10.510.10:FF:000571">
    <property type="entry name" value="Maternal embryonic leucine zipper kinase"/>
    <property type="match status" value="1"/>
</dbReference>
<dbReference type="AlphaFoldDB" id="A0A0G4F7Y5"/>
<proteinExistence type="inferred from homology"/>
<keyword evidence="9" id="KW-0418">Kinase</keyword>
<dbReference type="Gene3D" id="1.10.510.10">
    <property type="entry name" value="Transferase(Phosphotransferase) domain 1"/>
    <property type="match status" value="1"/>
</dbReference>
<keyword evidence="6" id="KW-0479">Metal-binding</keyword>
<evidence type="ECO:0000256" key="17">
    <source>
        <dbReference type="PIRSR" id="PIRSR630616-3"/>
    </source>
</evidence>
<organism evidence="21 22">
    <name type="scientific">Vitrella brassicaformis (strain CCMP3155)</name>
    <dbReference type="NCBI Taxonomy" id="1169540"/>
    <lineage>
        <taxon>Eukaryota</taxon>
        <taxon>Sar</taxon>
        <taxon>Alveolata</taxon>
        <taxon>Colpodellida</taxon>
        <taxon>Vitrellaceae</taxon>
        <taxon>Vitrella</taxon>
    </lineage>
</organism>
<dbReference type="Proteomes" id="UP000041254">
    <property type="component" value="Unassembled WGS sequence"/>
</dbReference>
<evidence type="ECO:0000256" key="3">
    <source>
        <dbReference type="ARBA" id="ARBA00012513"/>
    </source>
</evidence>
<gene>
    <name evidence="21" type="ORF">Vbra_4205</name>
</gene>
<dbReference type="PROSITE" id="PS00108">
    <property type="entry name" value="PROTEIN_KINASE_ST"/>
    <property type="match status" value="1"/>
</dbReference>
<keyword evidence="8 16" id="KW-0547">Nucleotide-binding</keyword>
<evidence type="ECO:0000256" key="5">
    <source>
        <dbReference type="ARBA" id="ARBA00022679"/>
    </source>
</evidence>
<reference evidence="21 22" key="1">
    <citation type="submission" date="2014-11" db="EMBL/GenBank/DDBJ databases">
        <authorList>
            <person name="Zhu J."/>
            <person name="Qi W."/>
            <person name="Song R."/>
        </authorList>
    </citation>
    <scope>NUCLEOTIDE SEQUENCE [LARGE SCALE GENOMIC DNA]</scope>
</reference>
<comment type="catalytic activity">
    <reaction evidence="14">
        <text>L-seryl-[protein] + ATP = O-phospho-L-seryl-[protein] + ADP + H(+)</text>
        <dbReference type="Rhea" id="RHEA:17989"/>
        <dbReference type="Rhea" id="RHEA-COMP:9863"/>
        <dbReference type="Rhea" id="RHEA-COMP:11604"/>
        <dbReference type="ChEBI" id="CHEBI:15378"/>
        <dbReference type="ChEBI" id="CHEBI:29999"/>
        <dbReference type="ChEBI" id="CHEBI:30616"/>
        <dbReference type="ChEBI" id="CHEBI:83421"/>
        <dbReference type="ChEBI" id="CHEBI:456216"/>
        <dbReference type="EC" id="2.7.11.1"/>
    </reaction>
</comment>
<keyword evidence="22" id="KW-1185">Reference proteome</keyword>
<feature type="domain" description="Protein kinase" evidence="20">
    <location>
        <begin position="22"/>
        <end position="258"/>
    </location>
</feature>
<feature type="region of interest" description="Disordered" evidence="19">
    <location>
        <begin position="377"/>
        <end position="403"/>
    </location>
</feature>
<sequence length="532" mass="60239">MACPPFCGRGGQWDPNNIRSKYWIKRKLGTGAFGQVRAAIEKETGGRRAVKMILKNEAQHHELVNEVEIMQQLDHPNIVKLFDFFEDKNFYYYVMELCEGGALLAKLEDEIFLTEETASKYVRQILSALEYMHAKNIIHRDIKPENIMFAKKERGKEALLKLVDFGLATQLPEGKTTIKDDPCGTVYYLPPEACRGIHTVKADIWAVGVIVYMVLFGMAPFDGSDAKEVMAHDFMRKCLEKDPNKRFTATQALEHPWIVKAGSERLDKKKISDVRSVLDLHRQSVSRRQEIDTIVRQRIKDENRGHREKRRESRRMSMVSGSQSSKRQSHHQLRYGDPRRSVSSPGSQRVRHSISEKVAHAIEKFVLPNRILSRTDTHRSSLSGSVISYKSSNDKSNVDKRNSRRNSQIIIPLQYLEDSKTFVQLDNLPSFDESSHTDDDNNTRRNSTLSQHTAPAVAMIVNGTDNDVDKQQKTENEKRKEGDVVDGAVVEAVAGAGVVGVKPPKADDKDKEMAEAALDDALNQLSLSVLKK</sequence>
<dbReference type="InParanoid" id="A0A0G4F7Y5"/>
<keyword evidence="11 16" id="KW-0067">ATP-binding</keyword>
<evidence type="ECO:0000256" key="8">
    <source>
        <dbReference type="ARBA" id="ARBA00022741"/>
    </source>
</evidence>
<dbReference type="PANTHER" id="PTHR24350">
    <property type="entry name" value="SERINE/THREONINE-PROTEIN KINASE IAL-RELATED"/>
    <property type="match status" value="1"/>
</dbReference>
<evidence type="ECO:0000256" key="16">
    <source>
        <dbReference type="PIRSR" id="PIRSR630616-2"/>
    </source>
</evidence>
<feature type="binding site" evidence="16">
    <location>
        <position position="164"/>
    </location>
    <ligand>
        <name>ATP</name>
        <dbReference type="ChEBI" id="CHEBI:30616"/>
    </ligand>
</feature>
<dbReference type="GO" id="GO:0005524">
    <property type="term" value="F:ATP binding"/>
    <property type="evidence" value="ECO:0007669"/>
    <property type="project" value="UniProtKB-UniRule"/>
</dbReference>
<evidence type="ECO:0000256" key="1">
    <source>
        <dbReference type="ARBA" id="ARBA00001946"/>
    </source>
</evidence>
<evidence type="ECO:0000256" key="10">
    <source>
        <dbReference type="ARBA" id="ARBA00022837"/>
    </source>
</evidence>
<evidence type="ECO:0000256" key="14">
    <source>
        <dbReference type="ARBA" id="ARBA00048679"/>
    </source>
</evidence>
<comment type="catalytic activity">
    <reaction evidence="13">
        <text>L-threonyl-[protein] + ATP = O-phospho-L-threonyl-[protein] + ADP + H(+)</text>
        <dbReference type="Rhea" id="RHEA:46608"/>
        <dbReference type="Rhea" id="RHEA-COMP:11060"/>
        <dbReference type="Rhea" id="RHEA-COMP:11605"/>
        <dbReference type="ChEBI" id="CHEBI:15378"/>
        <dbReference type="ChEBI" id="CHEBI:30013"/>
        <dbReference type="ChEBI" id="CHEBI:30616"/>
        <dbReference type="ChEBI" id="CHEBI:61977"/>
        <dbReference type="ChEBI" id="CHEBI:456216"/>
        <dbReference type="EC" id="2.7.11.1"/>
    </reaction>
</comment>
<dbReference type="InterPro" id="IPR008271">
    <property type="entry name" value="Ser/Thr_kinase_AS"/>
</dbReference>
<dbReference type="OrthoDB" id="193931at2759"/>
<dbReference type="PROSITE" id="PS00107">
    <property type="entry name" value="PROTEIN_KINASE_ATP"/>
    <property type="match status" value="1"/>
</dbReference>
<comment type="subunit">
    <text evidence="2">Monomer.</text>
</comment>
<comment type="cofactor">
    <cofactor evidence="1">
        <name>Mg(2+)</name>
        <dbReference type="ChEBI" id="CHEBI:18420"/>
    </cofactor>
</comment>
<evidence type="ECO:0000256" key="6">
    <source>
        <dbReference type="ARBA" id="ARBA00022723"/>
    </source>
</evidence>
<feature type="binding site" evidence="16">
    <location>
        <position position="51"/>
    </location>
    <ligand>
        <name>ATP</name>
        <dbReference type="ChEBI" id="CHEBI:30616"/>
    </ligand>
</feature>
<evidence type="ECO:0000256" key="9">
    <source>
        <dbReference type="ARBA" id="ARBA00022777"/>
    </source>
</evidence>
<evidence type="ECO:0000256" key="18">
    <source>
        <dbReference type="PROSITE-ProRule" id="PRU10141"/>
    </source>
</evidence>
<dbReference type="EC" id="2.7.11.1" evidence="3"/>
<dbReference type="InterPro" id="IPR030616">
    <property type="entry name" value="Aur-like"/>
</dbReference>
<accession>A0A0G4F7Y5</accession>
<evidence type="ECO:0000256" key="4">
    <source>
        <dbReference type="ARBA" id="ARBA00022527"/>
    </source>
</evidence>
<dbReference type="GO" id="GO:0004674">
    <property type="term" value="F:protein serine/threonine kinase activity"/>
    <property type="evidence" value="ECO:0007669"/>
    <property type="project" value="UniProtKB-KW"/>
</dbReference>
<evidence type="ECO:0000313" key="22">
    <source>
        <dbReference type="Proteomes" id="UP000041254"/>
    </source>
</evidence>
<dbReference type="SMART" id="SM00220">
    <property type="entry name" value="S_TKc"/>
    <property type="match status" value="1"/>
</dbReference>